<feature type="domain" description="Globin-sensor" evidence="1">
    <location>
        <begin position="7"/>
        <end position="158"/>
    </location>
</feature>
<dbReference type="InterPro" id="IPR012292">
    <property type="entry name" value="Globin/Proto"/>
</dbReference>
<dbReference type="InterPro" id="IPR044398">
    <property type="entry name" value="Globin-sensor_dom"/>
</dbReference>
<comment type="caution">
    <text evidence="2">The sequence shown here is derived from an EMBL/GenBank/DDBJ whole genome shotgun (WGS) entry which is preliminary data.</text>
</comment>
<dbReference type="InterPro" id="IPR039379">
    <property type="entry name" value="Protoglobin_sensor_dom"/>
</dbReference>
<sequence length="187" mass="21339">MDDHEYEQLLQYAKQFSGVTDDMENTLQGLYGRVKPHMAEVTDSFYAVLLDIPKAKPFLVERIDALRETHIKWLESVFSGPFDLIYVKAMYRVGDVHVKAKLPVEFMAGSMALVTTRLHQLLGTIFKDDPKQLMESVTAVDAILGFTLMVMQQSYESSRLAEELEKFLKITGMSRTLFDNLASAYKE</sequence>
<dbReference type="GO" id="GO:0019825">
    <property type="term" value="F:oxygen binding"/>
    <property type="evidence" value="ECO:0007669"/>
    <property type="project" value="InterPro"/>
</dbReference>
<protein>
    <submittedName>
        <fullName evidence="2">Protoglobin domain-containing protein</fullName>
    </submittedName>
</protein>
<dbReference type="Pfam" id="PF11563">
    <property type="entry name" value="Protoglobin"/>
    <property type="match status" value="1"/>
</dbReference>
<dbReference type="AlphaFoldDB" id="A0A9E4K2F0"/>
<dbReference type="Proteomes" id="UP000886687">
    <property type="component" value="Unassembled WGS sequence"/>
</dbReference>
<organism evidence="2 3">
    <name type="scientific">Candidatus Thiodiazotropha lotti</name>
    <dbReference type="NCBI Taxonomy" id="2792787"/>
    <lineage>
        <taxon>Bacteria</taxon>
        <taxon>Pseudomonadati</taxon>
        <taxon>Pseudomonadota</taxon>
        <taxon>Gammaproteobacteria</taxon>
        <taxon>Chromatiales</taxon>
        <taxon>Sedimenticolaceae</taxon>
        <taxon>Candidatus Thiodiazotropha</taxon>
    </lineage>
</organism>
<evidence type="ECO:0000259" key="1">
    <source>
        <dbReference type="Pfam" id="PF11563"/>
    </source>
</evidence>
<dbReference type="SUPFAM" id="SSF46458">
    <property type="entry name" value="Globin-like"/>
    <property type="match status" value="1"/>
</dbReference>
<reference evidence="2" key="1">
    <citation type="journal article" date="2021" name="Proc. Natl. Acad. Sci. U.S.A.">
        <title>Global biogeography of chemosynthetic symbionts reveals both localized and globally distributed symbiont groups. .</title>
        <authorList>
            <person name="Osvatic J.T."/>
            <person name="Wilkins L.G.E."/>
            <person name="Leibrecht L."/>
            <person name="Leray M."/>
            <person name="Zauner S."/>
            <person name="Polzin J."/>
            <person name="Camacho Y."/>
            <person name="Gros O."/>
            <person name="van Gils J.A."/>
            <person name="Eisen J.A."/>
            <person name="Petersen J.M."/>
            <person name="Yuen B."/>
        </authorList>
    </citation>
    <scope>NUCLEOTIDE SEQUENCE</scope>
    <source>
        <strain evidence="2">MAGL173</strain>
    </source>
</reference>
<dbReference type="GO" id="GO:0020037">
    <property type="term" value="F:heme binding"/>
    <property type="evidence" value="ECO:0007669"/>
    <property type="project" value="InterPro"/>
</dbReference>
<name>A0A9E4K2F0_9GAMM</name>
<proteinExistence type="predicted"/>
<accession>A0A9E4K2F0</accession>
<evidence type="ECO:0000313" key="3">
    <source>
        <dbReference type="Proteomes" id="UP000886687"/>
    </source>
</evidence>
<dbReference type="EMBL" id="JAEPDI010000002">
    <property type="protein sequence ID" value="MCG7938382.1"/>
    <property type="molecule type" value="Genomic_DNA"/>
</dbReference>
<dbReference type="CDD" id="cd01068">
    <property type="entry name" value="globin_sensor"/>
    <property type="match status" value="1"/>
</dbReference>
<gene>
    <name evidence="2" type="ORF">JAZ04_05920</name>
</gene>
<dbReference type="Gene3D" id="1.10.490.10">
    <property type="entry name" value="Globins"/>
    <property type="match status" value="1"/>
</dbReference>
<evidence type="ECO:0000313" key="2">
    <source>
        <dbReference type="EMBL" id="MCG7938382.1"/>
    </source>
</evidence>
<dbReference type="InterPro" id="IPR009050">
    <property type="entry name" value="Globin-like_sf"/>
</dbReference>